<evidence type="ECO:0000313" key="2">
    <source>
        <dbReference type="EMBL" id="RHY23609.1"/>
    </source>
</evidence>
<gene>
    <name evidence="2" type="ORF">DYB32_009115</name>
</gene>
<evidence type="ECO:0000256" key="1">
    <source>
        <dbReference type="SAM" id="MobiDB-lite"/>
    </source>
</evidence>
<dbReference type="AlphaFoldDB" id="A0A3R6WFT6"/>
<comment type="caution">
    <text evidence="2">The sequence shown here is derived from an EMBL/GenBank/DDBJ whole genome shotgun (WGS) entry which is preliminary data.</text>
</comment>
<sequence>CKLHFQDNIRPNVIMMAKWLMAWASSILSIVVANHVHLRNSAVCTPVSVVGDATYCINAPIVCGGVTGACPKRGDIASANCVPALKSYSNGPAGSKCVAPADAECKTISSGVQGYPMPLEMRPSDNNDGNDNAVIPVEISESVGSYTAKLMDDAAIQSLRRELRAYEASIAQDGHMKEFVATKPTKVSRIELRQLLPCRSNNDDDAVAIEHPTAPSTVDGTPVARPLRPHRNSVMIRRRDSFATAMVKHHLGFDPLMQTDDESSDKHRAEESTITPRRPASAITSHNHKTALPTKPASRSRPATVNVSSGAARQRPFAQVHKEEKVALQGKLSDLLARTPAESHNTYTRTFYTFSCVALEAQYSAAKDMVLRVSRHGKETFVLSRALPCAKKLVSLELLSLSHNALESLNHFQHLTNLVEVPPHPTMPSTSGLTASPG</sequence>
<reference evidence="2 3" key="1">
    <citation type="submission" date="2018-08" db="EMBL/GenBank/DDBJ databases">
        <title>Aphanomyces genome sequencing and annotation.</title>
        <authorList>
            <person name="Minardi D."/>
            <person name="Oidtmann B."/>
            <person name="Van Der Giezen M."/>
            <person name="Studholme D.J."/>
        </authorList>
    </citation>
    <scope>NUCLEOTIDE SEQUENCE [LARGE SCALE GENOMIC DNA]</scope>
    <source>
        <strain evidence="2 3">NJM0002</strain>
    </source>
</reference>
<dbReference type="InterPro" id="IPR001611">
    <property type="entry name" value="Leu-rich_rpt"/>
</dbReference>
<protein>
    <submittedName>
        <fullName evidence="2">Uncharacterized protein</fullName>
    </submittedName>
</protein>
<evidence type="ECO:0000313" key="3">
    <source>
        <dbReference type="Proteomes" id="UP000285060"/>
    </source>
</evidence>
<dbReference type="VEuPathDB" id="FungiDB:H310_07761"/>
<keyword evidence="3" id="KW-1185">Reference proteome</keyword>
<accession>A0A3R6WFT6</accession>
<name>A0A3R6WFT6_9STRA</name>
<dbReference type="EMBL" id="QUSY01001784">
    <property type="protein sequence ID" value="RHY23609.1"/>
    <property type="molecule type" value="Genomic_DNA"/>
</dbReference>
<dbReference type="PROSITE" id="PS51450">
    <property type="entry name" value="LRR"/>
    <property type="match status" value="1"/>
</dbReference>
<dbReference type="Proteomes" id="UP000285060">
    <property type="component" value="Unassembled WGS sequence"/>
</dbReference>
<feature type="non-terminal residue" evidence="2">
    <location>
        <position position="1"/>
    </location>
</feature>
<organism evidence="2 3">
    <name type="scientific">Aphanomyces invadans</name>
    <dbReference type="NCBI Taxonomy" id="157072"/>
    <lineage>
        <taxon>Eukaryota</taxon>
        <taxon>Sar</taxon>
        <taxon>Stramenopiles</taxon>
        <taxon>Oomycota</taxon>
        <taxon>Saprolegniomycetes</taxon>
        <taxon>Saprolegniales</taxon>
        <taxon>Verrucalvaceae</taxon>
        <taxon>Aphanomyces</taxon>
    </lineage>
</organism>
<feature type="region of interest" description="Disordered" evidence="1">
    <location>
        <begin position="255"/>
        <end position="303"/>
    </location>
</feature>
<proteinExistence type="predicted"/>